<dbReference type="SMART" id="SM00387">
    <property type="entry name" value="HATPase_c"/>
    <property type="match status" value="1"/>
</dbReference>
<evidence type="ECO:0000313" key="11">
    <source>
        <dbReference type="Proteomes" id="UP001232992"/>
    </source>
</evidence>
<dbReference type="SUPFAM" id="SSF55874">
    <property type="entry name" value="ATPase domain of HSP90 chaperone/DNA topoisomerase II/histidine kinase"/>
    <property type="match status" value="1"/>
</dbReference>
<dbReference type="CDD" id="cd19920">
    <property type="entry name" value="REC_PA4781-like"/>
    <property type="match status" value="1"/>
</dbReference>
<dbReference type="Gene3D" id="1.10.287.130">
    <property type="match status" value="1"/>
</dbReference>
<dbReference type="InterPro" id="IPR004358">
    <property type="entry name" value="Sig_transdc_His_kin-like_C"/>
</dbReference>
<dbReference type="EC" id="2.7.13.3" evidence="2"/>
<keyword evidence="7" id="KW-0175">Coiled coil</keyword>
<name>A0ABT7BZX5_9CYAN</name>
<reference evidence="10 11" key="1">
    <citation type="submission" date="2023-01" db="EMBL/GenBank/DDBJ databases">
        <title>Novel diversity within Roseofilum (Cyanobacteria; Desertifilaceae) from marine benthic mats with descriptions of four novel species.</title>
        <authorList>
            <person name="Wang Y."/>
            <person name="Berthold D.E."/>
            <person name="Hu J."/>
            <person name="Lefler F.W."/>
            <person name="Laughinghouse H.D. IV."/>
        </authorList>
    </citation>
    <scope>NUCLEOTIDE SEQUENCE [LARGE SCALE GENOMIC DNA]</scope>
    <source>
        <strain evidence="10 11">BLCC-M143</strain>
    </source>
</reference>
<keyword evidence="11" id="KW-1185">Reference proteome</keyword>
<dbReference type="Gene3D" id="3.40.50.2300">
    <property type="match status" value="1"/>
</dbReference>
<evidence type="ECO:0000256" key="3">
    <source>
        <dbReference type="ARBA" id="ARBA00022553"/>
    </source>
</evidence>
<evidence type="ECO:0000259" key="8">
    <source>
        <dbReference type="PROSITE" id="PS50109"/>
    </source>
</evidence>
<protein>
    <recommendedName>
        <fullName evidence="2">histidine kinase</fullName>
        <ecNumber evidence="2">2.7.13.3</ecNumber>
    </recommendedName>
</protein>
<comment type="caution">
    <text evidence="10">The sequence shown here is derived from an EMBL/GenBank/DDBJ whole genome shotgun (WGS) entry which is preliminary data.</text>
</comment>
<dbReference type="PROSITE" id="PS50109">
    <property type="entry name" value="HIS_KIN"/>
    <property type="match status" value="1"/>
</dbReference>
<dbReference type="PANTHER" id="PTHR43547">
    <property type="entry name" value="TWO-COMPONENT HISTIDINE KINASE"/>
    <property type="match status" value="1"/>
</dbReference>
<proteinExistence type="predicted"/>
<dbReference type="PROSITE" id="PS50110">
    <property type="entry name" value="RESPONSE_REGULATORY"/>
    <property type="match status" value="1"/>
</dbReference>
<dbReference type="PRINTS" id="PR00344">
    <property type="entry name" value="BCTRLSENSOR"/>
</dbReference>
<dbReference type="SUPFAM" id="SSF47384">
    <property type="entry name" value="Homodimeric domain of signal transducing histidine kinase"/>
    <property type="match status" value="1"/>
</dbReference>
<dbReference type="Gene3D" id="3.30.565.10">
    <property type="entry name" value="Histidine kinase-like ATPase, C-terminal domain"/>
    <property type="match status" value="1"/>
</dbReference>
<feature type="coiled-coil region" evidence="7">
    <location>
        <begin position="130"/>
        <end position="164"/>
    </location>
</feature>
<dbReference type="InterPro" id="IPR011006">
    <property type="entry name" value="CheY-like_superfamily"/>
</dbReference>
<feature type="modified residue" description="4-aspartylphosphate" evidence="6">
    <location>
        <position position="61"/>
    </location>
</feature>
<feature type="domain" description="Response regulatory" evidence="9">
    <location>
        <begin position="12"/>
        <end position="128"/>
    </location>
</feature>
<dbReference type="InterPro" id="IPR003594">
    <property type="entry name" value="HATPase_dom"/>
</dbReference>
<dbReference type="Pfam" id="PF02518">
    <property type="entry name" value="HATPase_c"/>
    <property type="match status" value="1"/>
</dbReference>
<keyword evidence="4" id="KW-0808">Transferase</keyword>
<accession>A0ABT7BZX5</accession>
<comment type="catalytic activity">
    <reaction evidence="1">
        <text>ATP + protein L-histidine = ADP + protein N-phospho-L-histidine.</text>
        <dbReference type="EC" id="2.7.13.3"/>
    </reaction>
</comment>
<keyword evidence="5" id="KW-0902">Two-component regulatory system</keyword>
<evidence type="ECO:0000313" key="10">
    <source>
        <dbReference type="EMBL" id="MDJ1184750.1"/>
    </source>
</evidence>
<dbReference type="Pfam" id="PF00072">
    <property type="entry name" value="Response_reg"/>
    <property type="match status" value="1"/>
</dbReference>
<dbReference type="InterPro" id="IPR005467">
    <property type="entry name" value="His_kinase_dom"/>
</dbReference>
<evidence type="ECO:0000256" key="2">
    <source>
        <dbReference type="ARBA" id="ARBA00012438"/>
    </source>
</evidence>
<evidence type="ECO:0000256" key="1">
    <source>
        <dbReference type="ARBA" id="ARBA00000085"/>
    </source>
</evidence>
<evidence type="ECO:0000256" key="7">
    <source>
        <dbReference type="SAM" id="Coils"/>
    </source>
</evidence>
<dbReference type="EMBL" id="JAQOSQ010000019">
    <property type="protein sequence ID" value="MDJ1184750.1"/>
    <property type="molecule type" value="Genomic_DNA"/>
</dbReference>
<dbReference type="InterPro" id="IPR036890">
    <property type="entry name" value="HATPase_C_sf"/>
</dbReference>
<dbReference type="InterPro" id="IPR003661">
    <property type="entry name" value="HisK_dim/P_dom"/>
</dbReference>
<dbReference type="SUPFAM" id="SSF52172">
    <property type="entry name" value="CheY-like"/>
    <property type="match status" value="1"/>
</dbReference>
<dbReference type="SMART" id="SM00448">
    <property type="entry name" value="REC"/>
    <property type="match status" value="1"/>
</dbReference>
<sequence>MSFTSDPSPRADILVVDDTPENLRLLVKILREKSYKVRPVPNGQLALSAIAASPPDLVLLDVMMPGMNGYQVCEILKSQPHTQSIPIVFITAMNEVLDKVKGFSLGAVDYIIKPFEIEEVLVRVHTHLENSLLQKRLQEKNIELELALDQLKQTQNQLIQSEKMAILGQLMAGIAHEINTPLGAIRASADNMSNFFNYTLEKIPDFFHNLKEPEREFFRKISDRVPEGDIHLSSREKRACRRQLTKQLTAGCVTSPDSIADSLVDIGICEEIDEIVPQLQEDENRHILDMVYQISSIRKSFKTILTATERAAKVVIALKRYARQDLTSHKELAQVELGLDTALTLYQNKFKHGIEIVKNYEPVPPIWCYVDELNQVWTNLINNAMQAMNYKGTITIDLFQVGDRITVKIKDTGSGIKPEHMPQIFEVFFTTKSPGEGSGLGLDIVKKIIDKHQGTIEVKSVPGNTEFTVTLPIVKLEVNS</sequence>
<keyword evidence="3 6" id="KW-0597">Phosphoprotein</keyword>
<dbReference type="InterPro" id="IPR036097">
    <property type="entry name" value="HisK_dim/P_sf"/>
</dbReference>
<feature type="domain" description="Histidine kinase" evidence="8">
    <location>
        <begin position="371"/>
        <end position="475"/>
    </location>
</feature>
<organism evidence="10 11">
    <name type="scientific">Roseofilum casamattae BLCC-M143</name>
    <dbReference type="NCBI Taxonomy" id="3022442"/>
    <lineage>
        <taxon>Bacteria</taxon>
        <taxon>Bacillati</taxon>
        <taxon>Cyanobacteriota</taxon>
        <taxon>Cyanophyceae</taxon>
        <taxon>Desertifilales</taxon>
        <taxon>Desertifilaceae</taxon>
        <taxon>Roseofilum</taxon>
        <taxon>Roseofilum casamattae</taxon>
    </lineage>
</organism>
<evidence type="ECO:0000256" key="4">
    <source>
        <dbReference type="ARBA" id="ARBA00022777"/>
    </source>
</evidence>
<evidence type="ECO:0000256" key="6">
    <source>
        <dbReference type="PROSITE-ProRule" id="PRU00169"/>
    </source>
</evidence>
<keyword evidence="4" id="KW-0418">Kinase</keyword>
<evidence type="ECO:0000259" key="9">
    <source>
        <dbReference type="PROSITE" id="PS50110"/>
    </source>
</evidence>
<gene>
    <name evidence="10" type="ORF">PMH09_16295</name>
</gene>
<dbReference type="Proteomes" id="UP001232992">
    <property type="component" value="Unassembled WGS sequence"/>
</dbReference>
<dbReference type="InterPro" id="IPR001789">
    <property type="entry name" value="Sig_transdc_resp-reg_receiver"/>
</dbReference>
<dbReference type="PANTHER" id="PTHR43547:SF2">
    <property type="entry name" value="HYBRID SIGNAL TRANSDUCTION HISTIDINE KINASE C"/>
    <property type="match status" value="1"/>
</dbReference>
<dbReference type="CDD" id="cd00082">
    <property type="entry name" value="HisKA"/>
    <property type="match status" value="1"/>
</dbReference>
<evidence type="ECO:0000256" key="5">
    <source>
        <dbReference type="ARBA" id="ARBA00023012"/>
    </source>
</evidence>